<dbReference type="Proteomes" id="UP000657177">
    <property type="component" value="Unassembled WGS sequence"/>
</dbReference>
<evidence type="ECO:0000256" key="2">
    <source>
        <dbReference type="ARBA" id="ARBA00006247"/>
    </source>
</evidence>
<dbReference type="Gene3D" id="3.40.630.10">
    <property type="entry name" value="Zn peptidases"/>
    <property type="match status" value="1"/>
</dbReference>
<dbReference type="InterPro" id="IPR002933">
    <property type="entry name" value="Peptidase_M20"/>
</dbReference>
<dbReference type="PROSITE" id="PS00759">
    <property type="entry name" value="ARGE_DAPE_CPG2_2"/>
    <property type="match status" value="1"/>
</dbReference>
<evidence type="ECO:0000256" key="5">
    <source>
        <dbReference type="ARBA" id="ARBA00022801"/>
    </source>
</evidence>
<dbReference type="PANTHER" id="PTHR43808">
    <property type="entry name" value="ACETYLORNITHINE DEACETYLASE"/>
    <property type="match status" value="1"/>
</dbReference>
<sequence length="466" mass="50545">MDFLNHIEKAQPEIISTLQELIAIPSVKAEPAGADAPFGREIARALEYVLAWGERQGFTAKNLSGYAGHLEYGTGEKTVGVLVHLDVVPAGEGWRYSPFSGTVADGKIYGRGAIDDKGPAVAVMYALKALKESGVKLGKKIRIIFGCDEESGWRCMEHYFKHERKPDYGFTPDAYFPLINSEKGQMALKFESEVASDGTGVILKTFTGGTRRNVVPEEAEAVLAFPDQEGLEKGKAALLAQGIDGIEVLALPEQNHLKVRAQGVPAHGSTPELGDNAVTKLAQALAPLEGEGSAWAAVRFIRERIGRQTDGRGLGINCQDEVSGALTINLGVVRTEAGKIRMEVDIRSPQSADHETLKEKIADHLRPYGLKIAEYSTMPPHYLPVDHHLVQVLLQVYREETGDWSKPVATGGRTYAVALGNGVAFGPGFPGQPETAHQKDEYIAVADLMKCTRIYAKALYALAKEE</sequence>
<dbReference type="SUPFAM" id="SSF55031">
    <property type="entry name" value="Bacterial exopeptidase dimerisation domain"/>
    <property type="match status" value="1"/>
</dbReference>
<evidence type="ECO:0000256" key="4">
    <source>
        <dbReference type="ARBA" id="ARBA00022723"/>
    </source>
</evidence>
<dbReference type="GO" id="GO:0006526">
    <property type="term" value="P:L-arginine biosynthetic process"/>
    <property type="evidence" value="ECO:0007669"/>
    <property type="project" value="TreeGrafter"/>
</dbReference>
<dbReference type="InterPro" id="IPR050072">
    <property type="entry name" value="Peptidase_M20A"/>
</dbReference>
<dbReference type="InterPro" id="IPR011650">
    <property type="entry name" value="Peptidase_M20_dimer"/>
</dbReference>
<dbReference type="AlphaFoldDB" id="A0A8J6I205"/>
<dbReference type="InterPro" id="IPR010964">
    <property type="entry name" value="M20A_pepV-rel"/>
</dbReference>
<accession>A0A8J6I205</accession>
<keyword evidence="5" id="KW-0378">Hydrolase</keyword>
<keyword evidence="8" id="KW-0482">Metalloprotease</keyword>
<reference evidence="10" key="1">
    <citation type="submission" date="2020-06" db="EMBL/GenBank/DDBJ databases">
        <title>Novel chitinolytic bacterium.</title>
        <authorList>
            <person name="Ungkulpasvich U."/>
            <person name="Kosugi A."/>
            <person name="Uke A."/>
        </authorList>
    </citation>
    <scope>NUCLEOTIDE SEQUENCE</scope>
    <source>
        <strain evidence="10">UUS1-1</strain>
    </source>
</reference>
<evidence type="ECO:0000259" key="9">
    <source>
        <dbReference type="Pfam" id="PF07687"/>
    </source>
</evidence>
<dbReference type="CDD" id="cd03888">
    <property type="entry name" value="M20_PepV"/>
    <property type="match status" value="1"/>
</dbReference>
<dbReference type="Pfam" id="PF07687">
    <property type="entry name" value="M20_dimer"/>
    <property type="match status" value="1"/>
</dbReference>
<name>A0A8J6I205_9FIRM</name>
<dbReference type="GO" id="GO:0016805">
    <property type="term" value="F:dipeptidase activity"/>
    <property type="evidence" value="ECO:0007669"/>
    <property type="project" value="UniProtKB-KW"/>
</dbReference>
<evidence type="ECO:0000256" key="8">
    <source>
        <dbReference type="ARBA" id="ARBA00023049"/>
    </source>
</evidence>
<dbReference type="InterPro" id="IPR001261">
    <property type="entry name" value="ArgE/DapE_CS"/>
</dbReference>
<evidence type="ECO:0000313" key="10">
    <source>
        <dbReference type="EMBL" id="MBA2133239.1"/>
    </source>
</evidence>
<keyword evidence="4" id="KW-0479">Metal-binding</keyword>
<dbReference type="GO" id="GO:0008270">
    <property type="term" value="F:zinc ion binding"/>
    <property type="evidence" value="ECO:0007669"/>
    <property type="project" value="InterPro"/>
</dbReference>
<dbReference type="Pfam" id="PF01546">
    <property type="entry name" value="Peptidase_M20"/>
    <property type="match status" value="1"/>
</dbReference>
<comment type="caution">
    <text evidence="10">The sequence shown here is derived from an EMBL/GenBank/DDBJ whole genome shotgun (WGS) entry which is preliminary data.</text>
</comment>
<keyword evidence="7" id="KW-0224">Dipeptidase</keyword>
<keyword evidence="11" id="KW-1185">Reference proteome</keyword>
<protein>
    <submittedName>
        <fullName evidence="10">Dipeptidase PepV</fullName>
    </submittedName>
</protein>
<dbReference type="EMBL" id="JAAKDE010000012">
    <property type="protein sequence ID" value="MBA2133239.1"/>
    <property type="molecule type" value="Genomic_DNA"/>
</dbReference>
<dbReference type="GO" id="GO:0008237">
    <property type="term" value="F:metallopeptidase activity"/>
    <property type="evidence" value="ECO:0007669"/>
    <property type="project" value="UniProtKB-KW"/>
</dbReference>
<evidence type="ECO:0000313" key="11">
    <source>
        <dbReference type="Proteomes" id="UP000657177"/>
    </source>
</evidence>
<feature type="domain" description="Peptidase M20 dimerisation" evidence="9">
    <location>
        <begin position="257"/>
        <end position="367"/>
    </location>
</feature>
<proteinExistence type="inferred from homology"/>
<dbReference type="SUPFAM" id="SSF53187">
    <property type="entry name" value="Zn-dependent exopeptidases"/>
    <property type="match status" value="1"/>
</dbReference>
<dbReference type="Gene3D" id="3.30.70.360">
    <property type="match status" value="2"/>
</dbReference>
<comment type="similarity">
    <text evidence="2">Belongs to the peptidase M20A family.</text>
</comment>
<dbReference type="NCBIfam" id="NF005591">
    <property type="entry name" value="PRK07318.1"/>
    <property type="match status" value="1"/>
</dbReference>
<evidence type="ECO:0000256" key="7">
    <source>
        <dbReference type="ARBA" id="ARBA00022997"/>
    </source>
</evidence>
<keyword evidence="3" id="KW-0645">Protease</keyword>
<comment type="cofactor">
    <cofactor evidence="1">
        <name>Zn(2+)</name>
        <dbReference type="ChEBI" id="CHEBI:29105"/>
    </cofactor>
</comment>
<evidence type="ECO:0000256" key="6">
    <source>
        <dbReference type="ARBA" id="ARBA00022833"/>
    </source>
</evidence>
<dbReference type="GO" id="GO:0008777">
    <property type="term" value="F:acetylornithine deacetylase activity"/>
    <property type="evidence" value="ECO:0007669"/>
    <property type="project" value="TreeGrafter"/>
</dbReference>
<dbReference type="NCBIfam" id="TIGR01887">
    <property type="entry name" value="dipeptidaselike"/>
    <property type="match status" value="1"/>
</dbReference>
<organism evidence="10 11">
    <name type="scientific">Capillibacterium thermochitinicola</name>
    <dbReference type="NCBI Taxonomy" id="2699427"/>
    <lineage>
        <taxon>Bacteria</taxon>
        <taxon>Bacillati</taxon>
        <taxon>Bacillota</taxon>
        <taxon>Capillibacterium</taxon>
    </lineage>
</organism>
<keyword evidence="6" id="KW-0862">Zinc</keyword>
<evidence type="ECO:0000256" key="3">
    <source>
        <dbReference type="ARBA" id="ARBA00022670"/>
    </source>
</evidence>
<dbReference type="PANTHER" id="PTHR43808:SF31">
    <property type="entry name" value="N-ACETYL-L-CITRULLINE DEACETYLASE"/>
    <property type="match status" value="1"/>
</dbReference>
<evidence type="ECO:0000256" key="1">
    <source>
        <dbReference type="ARBA" id="ARBA00001947"/>
    </source>
</evidence>
<dbReference type="RefSeq" id="WP_181339684.1">
    <property type="nucleotide sequence ID" value="NZ_JAAKDE010000012.1"/>
</dbReference>
<gene>
    <name evidence="10" type="primary">pepV</name>
    <name evidence="10" type="ORF">G5B42_06740</name>
</gene>
<dbReference type="InterPro" id="IPR036264">
    <property type="entry name" value="Bact_exopeptidase_dim_dom"/>
</dbReference>
<dbReference type="GO" id="GO:0006508">
    <property type="term" value="P:proteolysis"/>
    <property type="evidence" value="ECO:0007669"/>
    <property type="project" value="UniProtKB-KW"/>
</dbReference>